<sequence length="134" mass="14242">MAELVSSLLRRSIRHLADEVPDSYRLLLYRLGPLVVALDVDRELFSLSGGHELEVADGCALTARVRINTSRAAILEVLDAKVGLAEAVEAGIVSVQGALDDVQRAHDTLLAYVHAAVRAPSQPGLLGALRKGAP</sequence>
<keyword evidence="2" id="KW-1185">Reference proteome</keyword>
<proteinExistence type="predicted"/>
<evidence type="ECO:0008006" key="3">
    <source>
        <dbReference type="Google" id="ProtNLM"/>
    </source>
</evidence>
<accession>A0A850PPG6</accession>
<evidence type="ECO:0000313" key="1">
    <source>
        <dbReference type="EMBL" id="NVN50104.1"/>
    </source>
</evidence>
<name>A0A850PPG6_9MYCO</name>
<protein>
    <recommendedName>
        <fullName evidence="3">SCP-2 sterol transfer family protein</fullName>
    </recommendedName>
</protein>
<dbReference type="EMBL" id="JABFYL010000021">
    <property type="protein sequence ID" value="NVN50104.1"/>
    <property type="molecule type" value="Genomic_DNA"/>
</dbReference>
<organism evidence="1 2">
    <name type="scientific">Mycolicibacterium hippocampi</name>
    <dbReference type="NCBI Taxonomy" id="659824"/>
    <lineage>
        <taxon>Bacteria</taxon>
        <taxon>Bacillati</taxon>
        <taxon>Actinomycetota</taxon>
        <taxon>Actinomycetes</taxon>
        <taxon>Mycobacteriales</taxon>
        <taxon>Mycobacteriaceae</taxon>
        <taxon>Mycolicibacterium</taxon>
    </lineage>
</organism>
<dbReference type="Proteomes" id="UP000570517">
    <property type="component" value="Unassembled WGS sequence"/>
</dbReference>
<dbReference type="AlphaFoldDB" id="A0A850PPG6"/>
<dbReference type="RefSeq" id="WP_178358469.1">
    <property type="nucleotide sequence ID" value="NZ_JABFYL010000021.1"/>
</dbReference>
<comment type="caution">
    <text evidence="1">The sequence shown here is derived from an EMBL/GenBank/DDBJ whole genome shotgun (WGS) entry which is preliminary data.</text>
</comment>
<evidence type="ECO:0000313" key="2">
    <source>
        <dbReference type="Proteomes" id="UP000570517"/>
    </source>
</evidence>
<gene>
    <name evidence="1" type="ORF">HLY00_954</name>
</gene>
<reference evidence="1 2" key="1">
    <citation type="submission" date="2020-05" db="EMBL/GenBank/DDBJ databases">
        <title>Draft genome sequence of Mycobacterium hippocampi DL, isolated from European seabass, Dicentrarchus labrax, reared in fish farms.</title>
        <authorList>
            <person name="Stathopoulou P."/>
            <person name="Asimakis E."/>
            <person name="Tzokas K."/>
            <person name="Batargias C."/>
            <person name="Tsiamis G."/>
        </authorList>
    </citation>
    <scope>NUCLEOTIDE SEQUENCE [LARGE SCALE GENOMIC DNA]</scope>
    <source>
        <strain evidence="1 2">DL</strain>
    </source>
</reference>